<evidence type="ECO:0000256" key="1">
    <source>
        <dbReference type="ARBA" id="ARBA00004571"/>
    </source>
</evidence>
<dbReference type="SUPFAM" id="SSF56935">
    <property type="entry name" value="Porins"/>
    <property type="match status" value="1"/>
</dbReference>
<organism evidence="8">
    <name type="scientific">marine metagenome</name>
    <dbReference type="NCBI Taxonomy" id="408172"/>
    <lineage>
        <taxon>unclassified sequences</taxon>
        <taxon>metagenomes</taxon>
        <taxon>ecological metagenomes</taxon>
    </lineage>
</organism>
<dbReference type="PROSITE" id="PS52016">
    <property type="entry name" value="TONB_DEPENDENT_REC_3"/>
    <property type="match status" value="1"/>
</dbReference>
<dbReference type="PANTHER" id="PTHR30069:SF29">
    <property type="entry name" value="HEMOGLOBIN AND HEMOGLOBIN-HAPTOGLOBIN-BINDING PROTEIN 1-RELATED"/>
    <property type="match status" value="1"/>
</dbReference>
<evidence type="ECO:0000256" key="2">
    <source>
        <dbReference type="ARBA" id="ARBA00022448"/>
    </source>
</evidence>
<dbReference type="Gene3D" id="2.40.170.20">
    <property type="entry name" value="TonB-dependent receptor, beta-barrel domain"/>
    <property type="match status" value="1"/>
</dbReference>
<dbReference type="GO" id="GO:0015344">
    <property type="term" value="F:siderophore uptake transmembrane transporter activity"/>
    <property type="evidence" value="ECO:0007669"/>
    <property type="project" value="TreeGrafter"/>
</dbReference>
<dbReference type="Pfam" id="PF07715">
    <property type="entry name" value="Plug"/>
    <property type="match status" value="1"/>
</dbReference>
<feature type="domain" description="TonB-dependent receptor plug" evidence="7">
    <location>
        <begin position="47"/>
        <end position="152"/>
    </location>
</feature>
<keyword evidence="5" id="KW-0472">Membrane</keyword>
<gene>
    <name evidence="8" type="ORF">METZ01_LOCUS235194</name>
</gene>
<evidence type="ECO:0000256" key="6">
    <source>
        <dbReference type="ARBA" id="ARBA00023237"/>
    </source>
</evidence>
<dbReference type="Gene3D" id="2.170.130.10">
    <property type="entry name" value="TonB-dependent receptor, plug domain"/>
    <property type="match status" value="1"/>
</dbReference>
<keyword evidence="4" id="KW-0732">Signal</keyword>
<dbReference type="InterPro" id="IPR012910">
    <property type="entry name" value="Plug_dom"/>
</dbReference>
<evidence type="ECO:0000259" key="7">
    <source>
        <dbReference type="Pfam" id="PF07715"/>
    </source>
</evidence>
<dbReference type="GO" id="GO:0009279">
    <property type="term" value="C:cell outer membrane"/>
    <property type="evidence" value="ECO:0007669"/>
    <property type="project" value="UniProtKB-SubCell"/>
</dbReference>
<reference evidence="8" key="1">
    <citation type="submission" date="2018-05" db="EMBL/GenBank/DDBJ databases">
        <authorList>
            <person name="Lanie J.A."/>
            <person name="Ng W.-L."/>
            <person name="Kazmierczak K.M."/>
            <person name="Andrzejewski T.M."/>
            <person name="Davidsen T.M."/>
            <person name="Wayne K.J."/>
            <person name="Tettelin H."/>
            <person name="Glass J.I."/>
            <person name="Rusch D."/>
            <person name="Podicherti R."/>
            <person name="Tsui H.-C.T."/>
            <person name="Winkler M.E."/>
        </authorList>
    </citation>
    <scope>NUCLEOTIDE SEQUENCE</scope>
</reference>
<dbReference type="PANTHER" id="PTHR30069">
    <property type="entry name" value="TONB-DEPENDENT OUTER MEMBRANE RECEPTOR"/>
    <property type="match status" value="1"/>
</dbReference>
<dbReference type="GO" id="GO:0044718">
    <property type="term" value="P:siderophore transmembrane transport"/>
    <property type="evidence" value="ECO:0007669"/>
    <property type="project" value="TreeGrafter"/>
</dbReference>
<proteinExistence type="predicted"/>
<feature type="non-terminal residue" evidence="8">
    <location>
        <position position="389"/>
    </location>
</feature>
<keyword evidence="2" id="KW-0813">Transport</keyword>
<evidence type="ECO:0000256" key="3">
    <source>
        <dbReference type="ARBA" id="ARBA00022692"/>
    </source>
</evidence>
<protein>
    <recommendedName>
        <fullName evidence="7">TonB-dependent receptor plug domain-containing protein</fullName>
    </recommendedName>
</protein>
<accession>A0A382H511</accession>
<sequence>MNLRKLFSIFFITTVTLIIAFSANAQNNNVALEPIEVKALRTSVPVNRLSSSVVIITKDEIEKKQFRFVQDALRGVPGLTVQSSGPMGSSTSVFIRGAHNLGTAVLMDGIRMNLPTAGGYNFGNLTTDNVEKIEILRGPQSHIWGADSTGGVINIVTKKGKGKPTHSISFETGSFDTVKETLNSSGSISNYDYSSSLSRVDTRGFSSISEYRGNPENDGYENTTASARIGYNLPNDGRIEFVGRLERTHLEYDNLSGSDDPSFGNTLNYYYSTPFTKTIKAKKAYNGFVKSWDIKLIPTYGYREARDVYGSGRSLYYDKTGAIDLQNNLNVTNNLSFILGGEYKNQKGMGIGTDYTESMDNWAHYIHATYDYQDPGNAYKNILLMGGYR</sequence>
<dbReference type="InterPro" id="IPR037066">
    <property type="entry name" value="Plug_dom_sf"/>
</dbReference>
<name>A0A382H511_9ZZZZ</name>
<dbReference type="InterPro" id="IPR036942">
    <property type="entry name" value="Beta-barrel_TonB_sf"/>
</dbReference>
<evidence type="ECO:0000256" key="5">
    <source>
        <dbReference type="ARBA" id="ARBA00023136"/>
    </source>
</evidence>
<dbReference type="InterPro" id="IPR039426">
    <property type="entry name" value="TonB-dep_rcpt-like"/>
</dbReference>
<comment type="subcellular location">
    <subcellularLocation>
        <location evidence="1">Cell outer membrane</location>
        <topology evidence="1">Multi-pass membrane protein</topology>
    </subcellularLocation>
</comment>
<dbReference type="AlphaFoldDB" id="A0A382H511"/>
<evidence type="ECO:0000313" key="8">
    <source>
        <dbReference type="EMBL" id="SVB82340.1"/>
    </source>
</evidence>
<keyword evidence="3" id="KW-0812">Transmembrane</keyword>
<keyword evidence="6" id="KW-0998">Cell outer membrane</keyword>
<feature type="non-terminal residue" evidence="8">
    <location>
        <position position="1"/>
    </location>
</feature>
<dbReference type="EMBL" id="UINC01059197">
    <property type="protein sequence ID" value="SVB82340.1"/>
    <property type="molecule type" value="Genomic_DNA"/>
</dbReference>
<evidence type="ECO:0000256" key="4">
    <source>
        <dbReference type="ARBA" id="ARBA00022729"/>
    </source>
</evidence>